<reference evidence="3 4" key="1">
    <citation type="submission" date="2014-03" db="EMBL/GenBank/DDBJ databases">
        <title>Draft genome of the hookworm Oesophagostomum dentatum.</title>
        <authorList>
            <person name="Mitreva M."/>
        </authorList>
    </citation>
    <scope>NUCLEOTIDE SEQUENCE [LARGE SCALE GENOMIC DNA]</scope>
    <source>
        <strain evidence="3 4">OD-Hann</strain>
    </source>
</reference>
<keyword evidence="4" id="KW-1185">Reference proteome</keyword>
<feature type="region of interest" description="Disordered" evidence="1">
    <location>
        <begin position="1"/>
        <end position="32"/>
    </location>
</feature>
<organism evidence="3 4">
    <name type="scientific">Oesophagostomum dentatum</name>
    <name type="common">Nodular worm</name>
    <dbReference type="NCBI Taxonomy" id="61180"/>
    <lineage>
        <taxon>Eukaryota</taxon>
        <taxon>Metazoa</taxon>
        <taxon>Ecdysozoa</taxon>
        <taxon>Nematoda</taxon>
        <taxon>Chromadorea</taxon>
        <taxon>Rhabditida</taxon>
        <taxon>Rhabditina</taxon>
        <taxon>Rhabditomorpha</taxon>
        <taxon>Strongyloidea</taxon>
        <taxon>Strongylidae</taxon>
        <taxon>Oesophagostomum</taxon>
    </lineage>
</organism>
<evidence type="ECO:0000313" key="3">
    <source>
        <dbReference type="EMBL" id="KHJ89086.1"/>
    </source>
</evidence>
<evidence type="ECO:0000256" key="1">
    <source>
        <dbReference type="SAM" id="MobiDB-lite"/>
    </source>
</evidence>
<protein>
    <submittedName>
        <fullName evidence="3">Uncharacterized protein</fullName>
    </submittedName>
</protein>
<feature type="transmembrane region" description="Helical" evidence="2">
    <location>
        <begin position="46"/>
        <end position="66"/>
    </location>
</feature>
<feature type="transmembrane region" description="Helical" evidence="2">
    <location>
        <begin position="78"/>
        <end position="100"/>
    </location>
</feature>
<name>A0A0B1SYV0_OESDE</name>
<keyword evidence="2" id="KW-0812">Transmembrane</keyword>
<dbReference type="AlphaFoldDB" id="A0A0B1SYV0"/>
<dbReference type="OrthoDB" id="5858910at2759"/>
<gene>
    <name evidence="3" type="ORF">OESDEN_11103</name>
</gene>
<dbReference type="Proteomes" id="UP000053660">
    <property type="component" value="Unassembled WGS sequence"/>
</dbReference>
<evidence type="ECO:0000256" key="2">
    <source>
        <dbReference type="SAM" id="Phobius"/>
    </source>
</evidence>
<proteinExistence type="predicted"/>
<keyword evidence="2" id="KW-1133">Transmembrane helix</keyword>
<dbReference type="EMBL" id="KN554760">
    <property type="protein sequence ID" value="KHJ89086.1"/>
    <property type="molecule type" value="Genomic_DNA"/>
</dbReference>
<sequence>MNKSASSAPTKAVKKTSAMHKNERQSQPDVEVSLPELPSSNTEVQFAYAFFAGKISFFFFHFKVLRSNFHPNTPKSRWWLLSFFFQSSFIIYLFYVNFILEICFYLRFSVQQFFVRSIK</sequence>
<accession>A0A0B1SYV0</accession>
<keyword evidence="2" id="KW-0472">Membrane</keyword>
<evidence type="ECO:0000313" key="4">
    <source>
        <dbReference type="Proteomes" id="UP000053660"/>
    </source>
</evidence>